<proteinExistence type="predicted"/>
<dbReference type="PROSITE" id="PS00463">
    <property type="entry name" value="ZN2_CY6_FUNGAL_1"/>
    <property type="match status" value="1"/>
</dbReference>
<evidence type="ECO:0000313" key="8">
    <source>
        <dbReference type="Proteomes" id="UP000758603"/>
    </source>
</evidence>
<accession>A0A9P9A2K1</accession>
<evidence type="ECO:0000256" key="1">
    <source>
        <dbReference type="ARBA" id="ARBA00004123"/>
    </source>
</evidence>
<gene>
    <name evidence="7" type="ORF">BKA67DRAFT_513138</name>
</gene>
<protein>
    <submittedName>
        <fullName evidence="7">Fungal-specific transcription factor domain-containing protein</fullName>
    </submittedName>
</protein>
<dbReference type="GeneID" id="70126432"/>
<comment type="caution">
    <text evidence="7">The sequence shown here is derived from an EMBL/GenBank/DDBJ whole genome shotgun (WGS) entry which is preliminary data.</text>
</comment>
<keyword evidence="4" id="KW-0804">Transcription</keyword>
<dbReference type="AlphaFoldDB" id="A0A9P9A2K1"/>
<dbReference type="RefSeq" id="XP_045962274.1">
    <property type="nucleotide sequence ID" value="XM_046097540.1"/>
</dbReference>
<dbReference type="InterPro" id="IPR001138">
    <property type="entry name" value="Zn2Cys6_DnaBD"/>
</dbReference>
<dbReference type="InterPro" id="IPR036864">
    <property type="entry name" value="Zn2-C6_fun-type_DNA-bd_sf"/>
</dbReference>
<keyword evidence="2" id="KW-0479">Metal-binding</keyword>
<dbReference type="PANTHER" id="PTHR47338">
    <property type="entry name" value="ZN(II)2CYS6 TRANSCRIPTION FACTOR (EUROFUNG)-RELATED"/>
    <property type="match status" value="1"/>
</dbReference>
<evidence type="ECO:0000256" key="2">
    <source>
        <dbReference type="ARBA" id="ARBA00022723"/>
    </source>
</evidence>
<dbReference type="EMBL" id="JAGPXC010000002">
    <property type="protein sequence ID" value="KAH6658040.1"/>
    <property type="molecule type" value="Genomic_DNA"/>
</dbReference>
<name>A0A9P9A2K1_9PEZI</name>
<dbReference type="PANTHER" id="PTHR47338:SF25">
    <property type="entry name" value="TRANSCRIPTION FACTOR"/>
    <property type="match status" value="1"/>
</dbReference>
<evidence type="ECO:0000256" key="3">
    <source>
        <dbReference type="ARBA" id="ARBA00023015"/>
    </source>
</evidence>
<evidence type="ECO:0000256" key="4">
    <source>
        <dbReference type="ARBA" id="ARBA00023163"/>
    </source>
</evidence>
<feature type="domain" description="Zn(2)-C6 fungal-type" evidence="6">
    <location>
        <begin position="15"/>
        <end position="45"/>
    </location>
</feature>
<organism evidence="7 8">
    <name type="scientific">Truncatella angustata</name>
    <dbReference type="NCBI Taxonomy" id="152316"/>
    <lineage>
        <taxon>Eukaryota</taxon>
        <taxon>Fungi</taxon>
        <taxon>Dikarya</taxon>
        <taxon>Ascomycota</taxon>
        <taxon>Pezizomycotina</taxon>
        <taxon>Sordariomycetes</taxon>
        <taxon>Xylariomycetidae</taxon>
        <taxon>Amphisphaeriales</taxon>
        <taxon>Sporocadaceae</taxon>
        <taxon>Truncatella</taxon>
    </lineage>
</organism>
<dbReference type="SMART" id="SM00906">
    <property type="entry name" value="Fungal_trans"/>
    <property type="match status" value="1"/>
</dbReference>
<keyword evidence="8" id="KW-1185">Reference proteome</keyword>
<dbReference type="GO" id="GO:0003677">
    <property type="term" value="F:DNA binding"/>
    <property type="evidence" value="ECO:0007669"/>
    <property type="project" value="InterPro"/>
</dbReference>
<evidence type="ECO:0000259" key="6">
    <source>
        <dbReference type="PROSITE" id="PS50048"/>
    </source>
</evidence>
<dbReference type="CDD" id="cd12148">
    <property type="entry name" value="fungal_TF_MHR"/>
    <property type="match status" value="1"/>
</dbReference>
<dbReference type="Gene3D" id="4.10.240.10">
    <property type="entry name" value="Zn(2)-C6 fungal-type DNA-binding domain"/>
    <property type="match status" value="1"/>
</dbReference>
<dbReference type="GO" id="GO:0006351">
    <property type="term" value="P:DNA-templated transcription"/>
    <property type="evidence" value="ECO:0007669"/>
    <property type="project" value="InterPro"/>
</dbReference>
<dbReference type="GO" id="GO:0000981">
    <property type="term" value="F:DNA-binding transcription factor activity, RNA polymerase II-specific"/>
    <property type="evidence" value="ECO:0007669"/>
    <property type="project" value="InterPro"/>
</dbReference>
<reference evidence="7" key="1">
    <citation type="journal article" date="2021" name="Nat. Commun.">
        <title>Genetic determinants of endophytism in the Arabidopsis root mycobiome.</title>
        <authorList>
            <person name="Mesny F."/>
            <person name="Miyauchi S."/>
            <person name="Thiergart T."/>
            <person name="Pickel B."/>
            <person name="Atanasova L."/>
            <person name="Karlsson M."/>
            <person name="Huettel B."/>
            <person name="Barry K.W."/>
            <person name="Haridas S."/>
            <person name="Chen C."/>
            <person name="Bauer D."/>
            <person name="Andreopoulos W."/>
            <person name="Pangilinan J."/>
            <person name="LaButti K."/>
            <person name="Riley R."/>
            <person name="Lipzen A."/>
            <person name="Clum A."/>
            <person name="Drula E."/>
            <person name="Henrissat B."/>
            <person name="Kohler A."/>
            <person name="Grigoriev I.V."/>
            <person name="Martin F.M."/>
            <person name="Hacquard S."/>
        </authorList>
    </citation>
    <scope>NUCLEOTIDE SEQUENCE</scope>
    <source>
        <strain evidence="7">MPI-SDFR-AT-0073</strain>
    </source>
</reference>
<dbReference type="SMART" id="SM00066">
    <property type="entry name" value="GAL4"/>
    <property type="match status" value="1"/>
</dbReference>
<comment type="subcellular location">
    <subcellularLocation>
        <location evidence="1">Nucleus</location>
    </subcellularLocation>
</comment>
<keyword evidence="3" id="KW-0805">Transcription regulation</keyword>
<dbReference type="InterPro" id="IPR050815">
    <property type="entry name" value="TF_fung"/>
</dbReference>
<dbReference type="Proteomes" id="UP000758603">
    <property type="component" value="Unassembled WGS sequence"/>
</dbReference>
<evidence type="ECO:0000313" key="7">
    <source>
        <dbReference type="EMBL" id="KAH6658040.1"/>
    </source>
</evidence>
<sequence length="624" mass="69856">MSPNTSYKVRRTPQACIACRRRKTKCDGVRPRCRHCSSRHRQCLWPDDAEPSPHPDAPPSPVATTVATASPSLVPYSVPSSLPEWPGVKRCLDLFVQYHWATDFCCFIHRPDFDALYSETPFLTTAIISLCSRYLTHAEAQDLFGCDNAHQVWARYTPIARSLAKEASDEPSVPNIQANLVLGQSELLADAGSSHWMHIGTAIRMAQIMRLNREFHQRNSLKEQEIRRRTFWACLLFDRLIAFLLAKPRTLYEVHISVALPISETSLAYGETTSGLTLNNLAVGSFMGRVSDTGLMPFYIKTLTIWSAIADIKVCGGRFFEKASPTHPASRFHQRHHKLREWISSLPSSLAWSKDNYNLHSSVGQGGIFATMHFLLHSAFCVAHQLYLPQTNGQAILSDKLDSSGWSLLRREPAFINICVSNALMIGEIASTLWKTGGSAIAQLQSVWIANAMLSAAPTFLWLQFAGDLEGIQHETRGQAQVYLSLFTTIMSTWNTWAVAKPWRNTIKVWTAVYRLVYLGEPININLDGSDDETAGQESLDYFADSYLRSQYRPEPGNGLCPLPGDGSHSVREASYLNNTLRLNVIDEAAKRALLHGMWLQLANGWPNDFGGMDEFSFDFPVAQ</sequence>
<dbReference type="SUPFAM" id="SSF57701">
    <property type="entry name" value="Zn2/Cys6 DNA-binding domain"/>
    <property type="match status" value="1"/>
</dbReference>
<dbReference type="GO" id="GO:0005634">
    <property type="term" value="C:nucleus"/>
    <property type="evidence" value="ECO:0007669"/>
    <property type="project" value="UniProtKB-SubCell"/>
</dbReference>
<evidence type="ECO:0000256" key="5">
    <source>
        <dbReference type="ARBA" id="ARBA00023242"/>
    </source>
</evidence>
<dbReference type="CDD" id="cd00067">
    <property type="entry name" value="GAL4"/>
    <property type="match status" value="1"/>
</dbReference>
<keyword evidence="5" id="KW-0539">Nucleus</keyword>
<dbReference type="Pfam" id="PF00172">
    <property type="entry name" value="Zn_clus"/>
    <property type="match status" value="1"/>
</dbReference>
<dbReference type="PROSITE" id="PS50048">
    <property type="entry name" value="ZN2_CY6_FUNGAL_2"/>
    <property type="match status" value="1"/>
</dbReference>
<dbReference type="Pfam" id="PF04082">
    <property type="entry name" value="Fungal_trans"/>
    <property type="match status" value="1"/>
</dbReference>
<dbReference type="OrthoDB" id="10261408at2759"/>
<dbReference type="GO" id="GO:0008270">
    <property type="term" value="F:zinc ion binding"/>
    <property type="evidence" value="ECO:0007669"/>
    <property type="project" value="InterPro"/>
</dbReference>
<dbReference type="InterPro" id="IPR007219">
    <property type="entry name" value="XnlR_reg_dom"/>
</dbReference>